<evidence type="ECO:0000256" key="2">
    <source>
        <dbReference type="ARBA" id="ARBA00022907"/>
    </source>
</evidence>
<dbReference type="EMBL" id="ML991825">
    <property type="protein sequence ID" value="KAF2231570.1"/>
    <property type="molecule type" value="Genomic_DNA"/>
</dbReference>
<feature type="compositionally biased region" description="Low complexity" evidence="5">
    <location>
        <begin position="642"/>
        <end position="656"/>
    </location>
</feature>
<keyword evidence="2" id="KW-0581">Phagocytosis</keyword>
<dbReference type="InterPro" id="IPR011989">
    <property type="entry name" value="ARM-like"/>
</dbReference>
<dbReference type="InterPro" id="IPR011993">
    <property type="entry name" value="PH-like_dom_sf"/>
</dbReference>
<feature type="compositionally biased region" description="Low complexity" evidence="5">
    <location>
        <begin position="666"/>
        <end position="708"/>
    </location>
</feature>
<dbReference type="GO" id="GO:0006915">
    <property type="term" value="P:apoptotic process"/>
    <property type="evidence" value="ECO:0007669"/>
    <property type="project" value="UniProtKB-KW"/>
</dbReference>
<reference evidence="7" key="1">
    <citation type="journal article" date="2020" name="Stud. Mycol.">
        <title>101 Dothideomycetes genomes: a test case for predicting lifestyles and emergence of pathogens.</title>
        <authorList>
            <person name="Haridas S."/>
            <person name="Albert R."/>
            <person name="Binder M."/>
            <person name="Bloem J."/>
            <person name="Labutti K."/>
            <person name="Salamov A."/>
            <person name="Andreopoulos B."/>
            <person name="Baker S."/>
            <person name="Barry K."/>
            <person name="Bills G."/>
            <person name="Bluhm B."/>
            <person name="Cannon C."/>
            <person name="Castanera R."/>
            <person name="Culley D."/>
            <person name="Daum C."/>
            <person name="Ezra D."/>
            <person name="Gonzalez J."/>
            <person name="Henrissat B."/>
            <person name="Kuo A."/>
            <person name="Liang C."/>
            <person name="Lipzen A."/>
            <person name="Lutzoni F."/>
            <person name="Magnuson J."/>
            <person name="Mondo S."/>
            <person name="Nolan M."/>
            <person name="Ohm R."/>
            <person name="Pangilinan J."/>
            <person name="Park H.-J."/>
            <person name="Ramirez L."/>
            <person name="Alfaro M."/>
            <person name="Sun H."/>
            <person name="Tritt A."/>
            <person name="Yoshinaga Y."/>
            <person name="Zwiers L.-H."/>
            <person name="Turgeon B."/>
            <person name="Goodwin S."/>
            <person name="Spatafora J."/>
            <person name="Crous P."/>
            <person name="Grigoriev I."/>
        </authorList>
    </citation>
    <scope>NUCLEOTIDE SEQUENCE</scope>
    <source>
        <strain evidence="7">Tuck. ex Michener</strain>
    </source>
</reference>
<dbReference type="PANTHER" id="PTHR12771">
    <property type="entry name" value="ENGULFMENT AND CELL MOTILITY"/>
    <property type="match status" value="1"/>
</dbReference>
<keyword evidence="8" id="KW-1185">Reference proteome</keyword>
<dbReference type="GO" id="GO:0007015">
    <property type="term" value="P:actin filament organization"/>
    <property type="evidence" value="ECO:0007669"/>
    <property type="project" value="TreeGrafter"/>
</dbReference>
<accession>A0A6A6H1I6</accession>
<feature type="compositionally biased region" description="Basic residues" evidence="5">
    <location>
        <begin position="288"/>
        <end position="298"/>
    </location>
</feature>
<dbReference type="SUPFAM" id="SSF48371">
    <property type="entry name" value="ARM repeat"/>
    <property type="match status" value="1"/>
</dbReference>
<dbReference type="Proteomes" id="UP000800092">
    <property type="component" value="Unassembled WGS sequence"/>
</dbReference>
<dbReference type="InterPro" id="IPR016024">
    <property type="entry name" value="ARM-type_fold"/>
</dbReference>
<dbReference type="OrthoDB" id="28413at2759"/>
<keyword evidence="3" id="KW-0729">SH3-binding</keyword>
<dbReference type="InterPro" id="IPR024574">
    <property type="entry name" value="ELMO_ARM"/>
</dbReference>
<organism evidence="7 8">
    <name type="scientific">Viridothelium virens</name>
    <name type="common">Speckled blister lichen</name>
    <name type="synonym">Trypethelium virens</name>
    <dbReference type="NCBI Taxonomy" id="1048519"/>
    <lineage>
        <taxon>Eukaryota</taxon>
        <taxon>Fungi</taxon>
        <taxon>Dikarya</taxon>
        <taxon>Ascomycota</taxon>
        <taxon>Pezizomycotina</taxon>
        <taxon>Dothideomycetes</taxon>
        <taxon>Dothideomycetes incertae sedis</taxon>
        <taxon>Trypetheliales</taxon>
        <taxon>Trypetheliaceae</taxon>
        <taxon>Viridothelium</taxon>
    </lineage>
</organism>
<evidence type="ECO:0000256" key="5">
    <source>
        <dbReference type="SAM" id="MobiDB-lite"/>
    </source>
</evidence>
<dbReference type="Pfam" id="PF11841">
    <property type="entry name" value="ELMO_ARM"/>
    <property type="match status" value="1"/>
</dbReference>
<evidence type="ECO:0000256" key="4">
    <source>
        <dbReference type="ARBA" id="ARBA00024863"/>
    </source>
</evidence>
<feature type="region of interest" description="Disordered" evidence="5">
    <location>
        <begin position="579"/>
        <end position="621"/>
    </location>
</feature>
<dbReference type="Gene3D" id="1.25.10.10">
    <property type="entry name" value="Leucine-rich Repeat Variant"/>
    <property type="match status" value="1"/>
</dbReference>
<dbReference type="PROSITE" id="PS51335">
    <property type="entry name" value="ELMO"/>
    <property type="match status" value="1"/>
</dbReference>
<name>A0A6A6H1I6_VIRVR</name>
<feature type="region of interest" description="Disordered" evidence="5">
    <location>
        <begin position="634"/>
        <end position="708"/>
    </location>
</feature>
<protein>
    <recommendedName>
        <fullName evidence="6">ELMO domain-containing protein</fullName>
    </recommendedName>
</protein>
<sequence>MADVNPADLINRMRSDEDSARKMAVFKLQQVIGDPSFADVFIQAGGLSRLRSLCLRTSGNTLAYSLGSLNRLLELDMGWEIISNEMIEHLIDIVVTQPLVNMLRSALSILVAIVSRPHTSSSQAGSFGFRALKPALAIQPSFLEMLVTRLSSADHALCANALSLINSLMRDSIAHEPETEWPKLVKRLQDLGVIKAVYMLMQSSSLTDVASSVLEFQSLTKVLLRKWREVHVDLEKPDHRRALKALHLASNPPPKSLSASADATVNDEQRDSTEDGDTDNGKTPLSRKASKNMSRRHHPEKWRRLGFATESPSYEFEEVGFLGMMDLTDWVRRYEDIFQKLLLEQASKPPEQRCPIARASLAVTLVLYDHFEVDRGESEDTRQRYLVLDGDRLALDRVFKPLLLQWSRLHCAGVAAFLRLWKETGAEAEDFSKVEDLVRILVEQVIGQAPRTKDLSEVEEEMGDMELGRLRELQMDLLELTYEDAWGHHLKQVRDELNHEALQFVKEQRIRCLLQGAWFPHTSNFRANGGAVQPSSASWRYVKLSHNRRFLHYADFDSKATTDPSLDSLAEKIDLSTVTSVTSNVSASSPSTASSDSTLKTHQAALDNSKPHSTAASAPAHANANTKITIHGSAAAATPSGRTNTLSSPPTTSSTRKNSHHHQHNNHNSNNQSHSPLNAHPPTTTTTTPAYPPSSSTSSPPEIPLLTLHPPTHALASEFLDGLLMLLNQQPITADTARLVELVAGYGLRIRLLNVPDREGVDDEFWYDIGGA</sequence>
<feature type="compositionally biased region" description="Low complexity" evidence="5">
    <location>
        <begin position="611"/>
        <end position="621"/>
    </location>
</feature>
<evidence type="ECO:0000256" key="1">
    <source>
        <dbReference type="ARBA" id="ARBA00022703"/>
    </source>
</evidence>
<evidence type="ECO:0000259" key="6">
    <source>
        <dbReference type="PROSITE" id="PS51335"/>
    </source>
</evidence>
<comment type="function">
    <text evidence="4">Involved in cytoskeletal rearrangements required for phagocytosis of apoptotic cells and cell motility. Acts in association with DOCK1 and CRK. Was initially proposed to be required in complex with DOCK1 to activate Rac Rho small GTPases. May enhance the guanine nucleotide exchange factor (GEF) activity of DOCK1.</text>
</comment>
<dbReference type="Pfam" id="PF16457">
    <property type="entry name" value="PH_12"/>
    <property type="match status" value="1"/>
</dbReference>
<dbReference type="Pfam" id="PF04727">
    <property type="entry name" value="ELMO_CED12"/>
    <property type="match status" value="1"/>
</dbReference>
<dbReference type="AlphaFoldDB" id="A0A6A6H1I6"/>
<dbReference type="PANTHER" id="PTHR12771:SF56">
    <property type="entry name" value="CED-12"/>
    <property type="match status" value="1"/>
</dbReference>
<dbReference type="GO" id="GO:0005886">
    <property type="term" value="C:plasma membrane"/>
    <property type="evidence" value="ECO:0007669"/>
    <property type="project" value="TreeGrafter"/>
</dbReference>
<proteinExistence type="predicted"/>
<dbReference type="GO" id="GO:0017124">
    <property type="term" value="F:SH3 domain binding"/>
    <property type="evidence" value="ECO:0007669"/>
    <property type="project" value="UniProtKB-KW"/>
</dbReference>
<gene>
    <name evidence="7" type="ORF">EV356DRAFT_560952</name>
</gene>
<evidence type="ECO:0000313" key="8">
    <source>
        <dbReference type="Proteomes" id="UP000800092"/>
    </source>
</evidence>
<dbReference type="InterPro" id="IPR006816">
    <property type="entry name" value="ELMO_dom"/>
</dbReference>
<feature type="region of interest" description="Disordered" evidence="5">
    <location>
        <begin position="246"/>
        <end position="298"/>
    </location>
</feature>
<feature type="domain" description="ELMO" evidence="6">
    <location>
        <begin position="238"/>
        <end position="446"/>
    </location>
</feature>
<dbReference type="InterPro" id="IPR001849">
    <property type="entry name" value="PH_domain"/>
</dbReference>
<evidence type="ECO:0000313" key="7">
    <source>
        <dbReference type="EMBL" id="KAF2231570.1"/>
    </source>
</evidence>
<dbReference type="InterPro" id="IPR050868">
    <property type="entry name" value="ELMO_domain-containing"/>
</dbReference>
<feature type="compositionally biased region" description="Low complexity" evidence="5">
    <location>
        <begin position="579"/>
        <end position="598"/>
    </location>
</feature>
<dbReference type="Gene3D" id="2.30.29.30">
    <property type="entry name" value="Pleckstrin-homology domain (PH domain)/Phosphotyrosine-binding domain (PTB)"/>
    <property type="match status" value="1"/>
</dbReference>
<evidence type="ECO:0000256" key="3">
    <source>
        <dbReference type="ARBA" id="ARBA00023036"/>
    </source>
</evidence>
<keyword evidence="1" id="KW-0053">Apoptosis</keyword>